<dbReference type="PROSITE" id="PS50088">
    <property type="entry name" value="ANK_REPEAT"/>
    <property type="match status" value="1"/>
</dbReference>
<dbReference type="PROSITE" id="PS50297">
    <property type="entry name" value="ANK_REP_REGION"/>
    <property type="match status" value="1"/>
</dbReference>
<feature type="repeat" description="ANK" evidence="1">
    <location>
        <begin position="527"/>
        <end position="559"/>
    </location>
</feature>
<evidence type="ECO:0000313" key="3">
    <source>
        <dbReference type="Proteomes" id="UP001501444"/>
    </source>
</evidence>
<keyword evidence="1" id="KW-0040">ANK repeat</keyword>
<dbReference type="EMBL" id="BAAARV010000059">
    <property type="protein sequence ID" value="GAA2364177.1"/>
    <property type="molecule type" value="Genomic_DNA"/>
</dbReference>
<reference evidence="2 3" key="1">
    <citation type="journal article" date="2019" name="Int. J. Syst. Evol. Microbiol.">
        <title>The Global Catalogue of Microorganisms (GCM) 10K type strain sequencing project: providing services to taxonomists for standard genome sequencing and annotation.</title>
        <authorList>
            <consortium name="The Broad Institute Genomics Platform"/>
            <consortium name="The Broad Institute Genome Sequencing Center for Infectious Disease"/>
            <person name="Wu L."/>
            <person name="Ma J."/>
        </authorList>
    </citation>
    <scope>NUCLEOTIDE SEQUENCE [LARGE SCALE GENOMIC DNA]</scope>
    <source>
        <strain evidence="2 3">JCM 3272</strain>
    </source>
</reference>
<dbReference type="InterPro" id="IPR002110">
    <property type="entry name" value="Ankyrin_rpt"/>
</dbReference>
<evidence type="ECO:0000313" key="2">
    <source>
        <dbReference type="EMBL" id="GAA2364177.1"/>
    </source>
</evidence>
<sequence>MDWVRPLHPSAVPAWMIERATQRRLAGDWRGACEAAAVDVDVDLRAIRRVHGADVADEVEGDLRHLVPDLLRWHLPRGRPGGLLRGGAWFPLALFPDGHALAARPPVWHDRPQRISVRFHRIAADERGGARDDTLMLLRDRWDARCTAELLARSGGVTRLPFFAPDGQRLPDDEVAGDGPEGQVELALEVGGQGRHADAWAAAGFDLEVLLFRPEWGPDRIDPAAFDRARTDARDTVVNRSLAGLRPVHTWLVEAAHRTLARVPALRLVEPWPSEPPRVLPWPTEVDERAGLVRIDLRGRCLVLDRLDSPRPRARLVSRLPRGETDEDRERAEVAAFGLELARMPRMPFVLARRPAELTALLRGDLRPDDLHPLVRAALFPERPPRPPAVTGPLRDTVRVRCDNATHEVVIHDGTFTLPHPQAEIDRERMVEALGGGVQGCVAARDGWRDHTVRMPRPMRRLRDELLTRVWHGDGPGVAAALDGGIDPHVRDERGRTLLHLLPWLSGADLLPRLLAAGLRVDARDVDGETPLHSAVAHGSPDLVRALLAARADPKAMSTGRHGRVAAWTERPDLGFLRQLRR</sequence>
<accession>A0ABN3GY37</accession>
<protein>
    <recommendedName>
        <fullName evidence="4">Ankyrin repeat domain-containing protein</fullName>
    </recommendedName>
</protein>
<comment type="caution">
    <text evidence="2">The sequence shown here is derived from an EMBL/GenBank/DDBJ whole genome shotgun (WGS) entry which is preliminary data.</text>
</comment>
<dbReference type="Gene3D" id="1.25.40.20">
    <property type="entry name" value="Ankyrin repeat-containing domain"/>
    <property type="match status" value="1"/>
</dbReference>
<dbReference type="InterPro" id="IPR036770">
    <property type="entry name" value="Ankyrin_rpt-contain_sf"/>
</dbReference>
<dbReference type="PANTHER" id="PTHR23335:SF1">
    <property type="entry name" value="CALMODULIN-BINDING TRANSCRIPTION ACTIVATOR, ISOFORM F"/>
    <property type="match status" value="1"/>
</dbReference>
<gene>
    <name evidence="2" type="ORF">GCM10010170_061730</name>
</gene>
<evidence type="ECO:0000256" key="1">
    <source>
        <dbReference type="PROSITE-ProRule" id="PRU00023"/>
    </source>
</evidence>
<dbReference type="Proteomes" id="UP001501444">
    <property type="component" value="Unassembled WGS sequence"/>
</dbReference>
<dbReference type="RefSeq" id="WP_344616062.1">
    <property type="nucleotide sequence ID" value="NZ_BAAARV010000059.1"/>
</dbReference>
<dbReference type="SUPFAM" id="SSF48403">
    <property type="entry name" value="Ankyrin repeat"/>
    <property type="match status" value="1"/>
</dbReference>
<dbReference type="SMART" id="SM00248">
    <property type="entry name" value="ANK"/>
    <property type="match status" value="1"/>
</dbReference>
<proteinExistence type="predicted"/>
<name>A0ABN3GY37_9ACTN</name>
<organism evidence="2 3">
    <name type="scientific">Dactylosporangium salmoneum</name>
    <dbReference type="NCBI Taxonomy" id="53361"/>
    <lineage>
        <taxon>Bacteria</taxon>
        <taxon>Bacillati</taxon>
        <taxon>Actinomycetota</taxon>
        <taxon>Actinomycetes</taxon>
        <taxon>Micromonosporales</taxon>
        <taxon>Micromonosporaceae</taxon>
        <taxon>Dactylosporangium</taxon>
    </lineage>
</organism>
<keyword evidence="3" id="KW-1185">Reference proteome</keyword>
<dbReference type="PANTHER" id="PTHR23335">
    <property type="entry name" value="CALMODULIN-BINDING TRANSCRIPTION ACTIVATOR CAMTA"/>
    <property type="match status" value="1"/>
</dbReference>
<dbReference type="Pfam" id="PF12796">
    <property type="entry name" value="Ank_2"/>
    <property type="match status" value="1"/>
</dbReference>
<evidence type="ECO:0008006" key="4">
    <source>
        <dbReference type="Google" id="ProtNLM"/>
    </source>
</evidence>